<reference evidence="4 5" key="1">
    <citation type="journal article" date="2017" name="Curr. Biol.">
        <title>Genome architecture and evolution of a unichromosomal asexual nematode.</title>
        <authorList>
            <person name="Fradin H."/>
            <person name="Zegar C."/>
            <person name="Gutwein M."/>
            <person name="Lucas J."/>
            <person name="Kovtun M."/>
            <person name="Corcoran D."/>
            <person name="Baugh L.R."/>
            <person name="Kiontke K."/>
            <person name="Gunsalus K."/>
            <person name="Fitch D.H."/>
            <person name="Piano F."/>
        </authorList>
    </citation>
    <scope>NUCLEOTIDE SEQUENCE [LARGE SCALE GENOMIC DNA]</scope>
    <source>
        <strain evidence="4">PF1309</strain>
    </source>
</reference>
<sequence>MDGAGGAENGSAARAETSLVIQPDWNESVRAGNGNTFYIGYRKKAEDEGKTKFLDARVQSSGAVRLEDECEQMQFSVDQHGRLRVVDPSTHLDTQFICPYSVMLTPTSIAALSIDISPSGNLLAVGDSEGSLLVLSTHNMSVQASIPPFPISSTLMYIDNQFFLFQRQLEGHTLDVSVCRFFPSGLVLLSGGVDLQLRVWSVETATCVRELKGHTQAISDLCIIEEGKTVMSCSRDGTAIRWVCGTSEVLFRHNFELGPCTSLSLSSDCSKVLVTCELGCGVLTAEGKEMFTMRSKEPLSTGCFSLDGQNVFVSSERFIQQVNIESRKTISTLMINRGIARRIVDREEGLFAAFSDGSVACYDMRDTTRVSPLFEFTGADSDPIYDMAFHGKSLYTACRDKSIRIYRIP</sequence>
<keyword evidence="2" id="KW-0677">Repeat</keyword>
<comment type="caution">
    <text evidence="4">The sequence shown here is derived from an EMBL/GenBank/DDBJ whole genome shotgun (WGS) entry which is preliminary data.</text>
</comment>
<keyword evidence="5" id="KW-1185">Reference proteome</keyword>
<dbReference type="EMBL" id="LIAE01007805">
    <property type="protein sequence ID" value="PAV76855.1"/>
    <property type="molecule type" value="Genomic_DNA"/>
</dbReference>
<dbReference type="Gene3D" id="2.130.10.10">
    <property type="entry name" value="YVTN repeat-like/Quinoprotein amine dehydrogenase"/>
    <property type="match status" value="2"/>
</dbReference>
<dbReference type="InterPro" id="IPR050349">
    <property type="entry name" value="WD_LIS1/nudF_dynein_reg"/>
</dbReference>
<dbReference type="AlphaFoldDB" id="A0A2A2KSG7"/>
<organism evidence="4 5">
    <name type="scientific">Diploscapter pachys</name>
    <dbReference type="NCBI Taxonomy" id="2018661"/>
    <lineage>
        <taxon>Eukaryota</taxon>
        <taxon>Metazoa</taxon>
        <taxon>Ecdysozoa</taxon>
        <taxon>Nematoda</taxon>
        <taxon>Chromadorea</taxon>
        <taxon>Rhabditida</taxon>
        <taxon>Rhabditina</taxon>
        <taxon>Rhabditomorpha</taxon>
        <taxon>Rhabditoidea</taxon>
        <taxon>Rhabditidae</taxon>
        <taxon>Diploscapter</taxon>
    </lineage>
</organism>
<dbReference type="PROSITE" id="PS50294">
    <property type="entry name" value="WD_REPEATS_REGION"/>
    <property type="match status" value="1"/>
</dbReference>
<feature type="repeat" description="WD" evidence="3">
    <location>
        <begin position="169"/>
        <end position="210"/>
    </location>
</feature>
<evidence type="ECO:0000256" key="3">
    <source>
        <dbReference type="PROSITE-ProRule" id="PRU00221"/>
    </source>
</evidence>
<name>A0A2A2KSG7_9BILA</name>
<dbReference type="InterPro" id="IPR036322">
    <property type="entry name" value="WD40_repeat_dom_sf"/>
</dbReference>
<dbReference type="SMART" id="SM00320">
    <property type="entry name" value="WD40"/>
    <property type="match status" value="4"/>
</dbReference>
<evidence type="ECO:0000256" key="1">
    <source>
        <dbReference type="ARBA" id="ARBA00022574"/>
    </source>
</evidence>
<evidence type="ECO:0000313" key="5">
    <source>
        <dbReference type="Proteomes" id="UP000218231"/>
    </source>
</evidence>
<accession>A0A2A2KSG7</accession>
<gene>
    <name evidence="4" type="ORF">WR25_25959</name>
</gene>
<evidence type="ECO:0000313" key="4">
    <source>
        <dbReference type="EMBL" id="PAV76855.1"/>
    </source>
</evidence>
<dbReference type="PROSITE" id="PS50082">
    <property type="entry name" value="WD_REPEATS_2"/>
    <property type="match status" value="2"/>
</dbReference>
<dbReference type="OrthoDB" id="8020218at2759"/>
<dbReference type="InterPro" id="IPR001680">
    <property type="entry name" value="WD40_rpt"/>
</dbReference>
<protein>
    <submittedName>
        <fullName evidence="4">Uncharacterized protein</fullName>
    </submittedName>
</protein>
<dbReference type="InterPro" id="IPR015943">
    <property type="entry name" value="WD40/YVTN_repeat-like_dom_sf"/>
</dbReference>
<evidence type="ECO:0000256" key="2">
    <source>
        <dbReference type="ARBA" id="ARBA00022737"/>
    </source>
</evidence>
<keyword evidence="1 3" id="KW-0853">WD repeat</keyword>
<dbReference type="SUPFAM" id="SSF50978">
    <property type="entry name" value="WD40 repeat-like"/>
    <property type="match status" value="1"/>
</dbReference>
<dbReference type="Pfam" id="PF00400">
    <property type="entry name" value="WD40"/>
    <property type="match status" value="3"/>
</dbReference>
<dbReference type="PANTHER" id="PTHR44129">
    <property type="entry name" value="WD REPEAT-CONTAINING PROTEIN POP1"/>
    <property type="match status" value="1"/>
</dbReference>
<dbReference type="STRING" id="2018661.A0A2A2KSG7"/>
<feature type="repeat" description="WD" evidence="3">
    <location>
        <begin position="211"/>
        <end position="242"/>
    </location>
</feature>
<proteinExistence type="predicted"/>
<dbReference type="Proteomes" id="UP000218231">
    <property type="component" value="Unassembled WGS sequence"/>
</dbReference>